<evidence type="ECO:0000313" key="1">
    <source>
        <dbReference type="EMBL" id="SIS77750.1"/>
    </source>
</evidence>
<name>A0A1N7LV88_9PROT</name>
<dbReference type="RefSeq" id="WP_076400332.1">
    <property type="nucleotide sequence ID" value="NZ_FTOA01000003.1"/>
</dbReference>
<dbReference type="PROSITE" id="PS51257">
    <property type="entry name" value="PROKAR_LIPOPROTEIN"/>
    <property type="match status" value="1"/>
</dbReference>
<reference evidence="1 2" key="1">
    <citation type="submission" date="2017-01" db="EMBL/GenBank/DDBJ databases">
        <authorList>
            <person name="Mah S.A."/>
            <person name="Swanson W.J."/>
            <person name="Moy G.W."/>
            <person name="Vacquier V.D."/>
        </authorList>
    </citation>
    <scope>NUCLEOTIDE SEQUENCE [LARGE SCALE GENOMIC DNA]</scope>
    <source>
        <strain evidence="1 2">DSM 11589</strain>
    </source>
</reference>
<evidence type="ECO:0000313" key="2">
    <source>
        <dbReference type="Proteomes" id="UP000185678"/>
    </source>
</evidence>
<dbReference type="OrthoDB" id="8443104at2"/>
<accession>A0A1N7LV88</accession>
<gene>
    <name evidence="1" type="ORF">SAMN05421779_103575</name>
</gene>
<protein>
    <recommendedName>
        <fullName evidence="3">Lipoprotein</fullName>
    </recommendedName>
</protein>
<keyword evidence="2" id="KW-1185">Reference proteome</keyword>
<dbReference type="Proteomes" id="UP000185678">
    <property type="component" value="Unassembled WGS sequence"/>
</dbReference>
<evidence type="ECO:0008006" key="3">
    <source>
        <dbReference type="Google" id="ProtNLM"/>
    </source>
</evidence>
<dbReference type="EMBL" id="FTOA01000003">
    <property type="protein sequence ID" value="SIS77750.1"/>
    <property type="molecule type" value="Genomic_DNA"/>
</dbReference>
<dbReference type="AlphaFoldDB" id="A0A1N7LV88"/>
<dbReference type="STRING" id="80876.SAMN05421779_103575"/>
<sequence>MKSVFGRLVQGLAVASLAVGLASCGMMGKKAEEMACPEIRIDRDTAKLTSFTPGAGQDITDIQFEGQILAFNGDCGWDPKTRTIDVKMKVLFEITRGPALKGLDGQFQYFVAVPEFYPSPAGKQVLSVPFKFNDGNLTTVNVRDEEVRIRIPLGTDKKSSDTPVYIGFQLDNKQLEFNRKLNR</sequence>
<organism evidence="1 2">
    <name type="scientific">Insolitispirillum peregrinum</name>
    <dbReference type="NCBI Taxonomy" id="80876"/>
    <lineage>
        <taxon>Bacteria</taxon>
        <taxon>Pseudomonadati</taxon>
        <taxon>Pseudomonadota</taxon>
        <taxon>Alphaproteobacteria</taxon>
        <taxon>Rhodospirillales</taxon>
        <taxon>Novispirillaceae</taxon>
        <taxon>Insolitispirillum</taxon>
    </lineage>
</organism>
<proteinExistence type="predicted"/>